<dbReference type="AlphaFoldDB" id="A0AA40KY45"/>
<proteinExistence type="predicted"/>
<protein>
    <submittedName>
        <fullName evidence="2">Uncharacterized protein</fullName>
    </submittedName>
</protein>
<evidence type="ECO:0000313" key="2">
    <source>
        <dbReference type="EMBL" id="KAK1136832.1"/>
    </source>
</evidence>
<dbReference type="EMBL" id="JAHYIQ010000001">
    <property type="protein sequence ID" value="KAK1136832.1"/>
    <property type="molecule type" value="Genomic_DNA"/>
</dbReference>
<accession>A0AA40KY45</accession>
<feature type="region of interest" description="Disordered" evidence="1">
    <location>
        <begin position="14"/>
        <end position="47"/>
    </location>
</feature>
<gene>
    <name evidence="2" type="ORF">K0M31_001368</name>
</gene>
<reference evidence="2" key="1">
    <citation type="submission" date="2021-10" db="EMBL/GenBank/DDBJ databases">
        <title>Melipona bicolor Genome sequencing and assembly.</title>
        <authorList>
            <person name="Araujo N.S."/>
            <person name="Arias M.C."/>
        </authorList>
    </citation>
    <scope>NUCLEOTIDE SEQUENCE</scope>
    <source>
        <strain evidence="2">USP_2M_L1-L4_2017</strain>
        <tissue evidence="2">Whole body</tissue>
    </source>
</reference>
<evidence type="ECO:0000313" key="3">
    <source>
        <dbReference type="Proteomes" id="UP001177670"/>
    </source>
</evidence>
<feature type="compositionally biased region" description="Basic and acidic residues" evidence="1">
    <location>
        <begin position="29"/>
        <end position="44"/>
    </location>
</feature>
<dbReference type="Proteomes" id="UP001177670">
    <property type="component" value="Unassembled WGS sequence"/>
</dbReference>
<keyword evidence="3" id="KW-1185">Reference proteome</keyword>
<organism evidence="2 3">
    <name type="scientific">Melipona bicolor</name>
    <dbReference type="NCBI Taxonomy" id="60889"/>
    <lineage>
        <taxon>Eukaryota</taxon>
        <taxon>Metazoa</taxon>
        <taxon>Ecdysozoa</taxon>
        <taxon>Arthropoda</taxon>
        <taxon>Hexapoda</taxon>
        <taxon>Insecta</taxon>
        <taxon>Pterygota</taxon>
        <taxon>Neoptera</taxon>
        <taxon>Endopterygota</taxon>
        <taxon>Hymenoptera</taxon>
        <taxon>Apocrita</taxon>
        <taxon>Aculeata</taxon>
        <taxon>Apoidea</taxon>
        <taxon>Anthophila</taxon>
        <taxon>Apidae</taxon>
        <taxon>Melipona</taxon>
    </lineage>
</organism>
<evidence type="ECO:0000256" key="1">
    <source>
        <dbReference type="SAM" id="MobiDB-lite"/>
    </source>
</evidence>
<comment type="caution">
    <text evidence="2">The sequence shown here is derived from an EMBL/GenBank/DDBJ whole genome shotgun (WGS) entry which is preliminary data.</text>
</comment>
<name>A0AA40KY45_9HYME</name>
<sequence length="124" mass="14133">MTLEASFGRNYNVSPFASAQTQHRRALQTHREVERKNPRREPHLSRLAGGFYARSGPTIVREEGNRWEDDGWIRCVSRNAAREEEKLKDNPWKGRVTSVKGFDVYRAATPALAFSNGPVRGTFT</sequence>